<dbReference type="Gene3D" id="3.90.1200.10">
    <property type="match status" value="1"/>
</dbReference>
<comment type="caution">
    <text evidence="2">The sequence shown here is derived from an EMBL/GenBank/DDBJ whole genome shotgun (WGS) entry which is preliminary data.</text>
</comment>
<keyword evidence="3" id="KW-1185">Reference proteome</keyword>
<keyword evidence="2" id="KW-0808">Transferase</keyword>
<dbReference type="GO" id="GO:0016301">
    <property type="term" value="F:kinase activity"/>
    <property type="evidence" value="ECO:0007669"/>
    <property type="project" value="UniProtKB-KW"/>
</dbReference>
<keyword evidence="2" id="KW-0418">Kinase</keyword>
<evidence type="ECO:0000259" key="1">
    <source>
        <dbReference type="Pfam" id="PF01636"/>
    </source>
</evidence>
<dbReference type="Pfam" id="PF01636">
    <property type="entry name" value="APH"/>
    <property type="match status" value="1"/>
</dbReference>
<name>A0A4R6KT03_9ACTN</name>
<dbReference type="Proteomes" id="UP000295388">
    <property type="component" value="Unassembled WGS sequence"/>
</dbReference>
<protein>
    <submittedName>
        <fullName evidence="2">Ser/Thr protein kinase RdoA (MazF antagonist)</fullName>
    </submittedName>
</protein>
<dbReference type="InterPro" id="IPR011009">
    <property type="entry name" value="Kinase-like_dom_sf"/>
</dbReference>
<evidence type="ECO:0000313" key="3">
    <source>
        <dbReference type="Proteomes" id="UP000295388"/>
    </source>
</evidence>
<accession>A0A4R6KT03</accession>
<gene>
    <name evidence="2" type="ORF">EV643_101757</name>
</gene>
<organism evidence="2 3">
    <name type="scientific">Kribbella caucasensis</name>
    <dbReference type="NCBI Taxonomy" id="2512215"/>
    <lineage>
        <taxon>Bacteria</taxon>
        <taxon>Bacillati</taxon>
        <taxon>Actinomycetota</taxon>
        <taxon>Actinomycetes</taxon>
        <taxon>Propionibacteriales</taxon>
        <taxon>Kribbellaceae</taxon>
        <taxon>Kribbella</taxon>
    </lineage>
</organism>
<dbReference type="OrthoDB" id="3723194at2"/>
<dbReference type="EMBL" id="SNWQ01000001">
    <property type="protein sequence ID" value="TDO54963.1"/>
    <property type="molecule type" value="Genomic_DNA"/>
</dbReference>
<feature type="domain" description="Aminoglycoside phosphotransferase" evidence="1">
    <location>
        <begin position="36"/>
        <end position="248"/>
    </location>
</feature>
<dbReference type="InterPro" id="IPR002575">
    <property type="entry name" value="Aminoglycoside_PTrfase"/>
</dbReference>
<reference evidence="2 3" key="1">
    <citation type="submission" date="2019-03" db="EMBL/GenBank/DDBJ databases">
        <title>Genomic Encyclopedia of Type Strains, Phase III (KMG-III): the genomes of soil and plant-associated and newly described type strains.</title>
        <authorList>
            <person name="Whitman W."/>
        </authorList>
    </citation>
    <scope>NUCLEOTIDE SEQUENCE [LARGE SCALE GENOMIC DNA]</scope>
    <source>
        <strain evidence="2 3">VKM Ac-2527</strain>
    </source>
</reference>
<proteinExistence type="predicted"/>
<dbReference type="RefSeq" id="WP_133798485.1">
    <property type="nucleotide sequence ID" value="NZ_SNWQ01000001.1"/>
</dbReference>
<evidence type="ECO:0000313" key="2">
    <source>
        <dbReference type="EMBL" id="TDO54963.1"/>
    </source>
</evidence>
<sequence length="298" mass="33144">MADGPLEHTTALAALRAVAVELAIQDARIELLGPIADNAVFRLSGGIVARVARSAVRDRAVREVRSGNWLAAQGVPAVRPVETIDQPVTTDGHVVTFWHEVRDASMASTAELARLLRQLHHLPVPSNFEIPMLDPFVRLQEHLADAEPALSGADSRFLAERLDELRHEYAQVSAGLPVCVIHGDANRKNAIRGSDGVAVLLDLERFSVGPREWDLVVSAVYLRLGWYDEREYDAFVGAYGWDIRSWDGFGVLAALREFRMTAWLLSRLVREPRLKDETDRRIASLRHPDAPRSWTPGT</sequence>
<dbReference type="AlphaFoldDB" id="A0A4R6KT03"/>
<dbReference type="SUPFAM" id="SSF56112">
    <property type="entry name" value="Protein kinase-like (PK-like)"/>
    <property type="match status" value="1"/>
</dbReference>